<dbReference type="InterPro" id="IPR002933">
    <property type="entry name" value="Peptidase_M20"/>
</dbReference>
<feature type="signal peptide" evidence="5">
    <location>
        <begin position="1"/>
        <end position="18"/>
    </location>
</feature>
<feature type="chain" id="PRO_5047217752" evidence="5">
    <location>
        <begin position="19"/>
        <end position="545"/>
    </location>
</feature>
<dbReference type="PROSITE" id="PS51257">
    <property type="entry name" value="PROKAR_LIPOPROTEIN"/>
    <property type="match status" value="1"/>
</dbReference>
<evidence type="ECO:0000256" key="4">
    <source>
        <dbReference type="SAM" id="MobiDB-lite"/>
    </source>
</evidence>
<keyword evidence="5" id="KW-0732">Signal</keyword>
<evidence type="ECO:0000256" key="5">
    <source>
        <dbReference type="SAM" id="SignalP"/>
    </source>
</evidence>
<dbReference type="PANTHER" id="PTHR43270">
    <property type="entry name" value="BETA-ALA-HIS DIPEPTIDASE"/>
    <property type="match status" value="1"/>
</dbReference>
<dbReference type="Pfam" id="PF01546">
    <property type="entry name" value="Peptidase_M20"/>
    <property type="match status" value="1"/>
</dbReference>
<dbReference type="InterPro" id="IPR051458">
    <property type="entry name" value="Cyt/Met_Dipeptidase"/>
</dbReference>
<dbReference type="EMBL" id="JAUOTP010000001">
    <property type="protein sequence ID" value="MDO6413226.1"/>
    <property type="molecule type" value="Genomic_DNA"/>
</dbReference>
<comment type="caution">
    <text evidence="6">The sequence shown here is derived from an EMBL/GenBank/DDBJ whole genome shotgun (WGS) entry which is preliminary data.</text>
</comment>
<reference evidence="6" key="1">
    <citation type="submission" date="2023-07" db="EMBL/GenBank/DDBJ databases">
        <authorList>
            <person name="Kim M."/>
        </authorList>
    </citation>
    <scope>NUCLEOTIDE SEQUENCE</scope>
    <source>
        <strain evidence="6">BIUV-7</strain>
    </source>
</reference>
<organism evidence="6 7">
    <name type="scientific">Sphingomonas natans</name>
    <dbReference type="NCBI Taxonomy" id="3063330"/>
    <lineage>
        <taxon>Bacteria</taxon>
        <taxon>Pseudomonadati</taxon>
        <taxon>Pseudomonadota</taxon>
        <taxon>Alphaproteobacteria</taxon>
        <taxon>Sphingomonadales</taxon>
        <taxon>Sphingomonadaceae</taxon>
        <taxon>Sphingomonas</taxon>
    </lineage>
</organism>
<dbReference type="RefSeq" id="WP_303539539.1">
    <property type="nucleotide sequence ID" value="NZ_JAUOTP010000001.1"/>
</dbReference>
<evidence type="ECO:0000256" key="2">
    <source>
        <dbReference type="ARBA" id="ARBA00022723"/>
    </source>
</evidence>
<dbReference type="Proteomes" id="UP001169764">
    <property type="component" value="Unassembled WGS sequence"/>
</dbReference>
<evidence type="ECO:0000256" key="3">
    <source>
        <dbReference type="ARBA" id="ARBA00022801"/>
    </source>
</evidence>
<dbReference type="Gene3D" id="3.30.70.360">
    <property type="match status" value="1"/>
</dbReference>
<dbReference type="PANTHER" id="PTHR43270:SF8">
    <property type="entry name" value="DI- AND TRIPEPTIDASE DUG2-RELATED"/>
    <property type="match status" value="1"/>
</dbReference>
<evidence type="ECO:0000313" key="6">
    <source>
        <dbReference type="EMBL" id="MDO6413226.1"/>
    </source>
</evidence>
<keyword evidence="1" id="KW-0645">Protease</keyword>
<evidence type="ECO:0000256" key="1">
    <source>
        <dbReference type="ARBA" id="ARBA00022670"/>
    </source>
</evidence>
<protein>
    <submittedName>
        <fullName evidence="6">M20/M25/M40 family metallo-hydrolase</fullName>
    </submittedName>
</protein>
<accession>A0ABT8Y4J4</accession>
<feature type="region of interest" description="Disordered" evidence="4">
    <location>
        <begin position="28"/>
        <end position="48"/>
    </location>
</feature>
<evidence type="ECO:0000313" key="7">
    <source>
        <dbReference type="Proteomes" id="UP001169764"/>
    </source>
</evidence>
<dbReference type="Gene3D" id="3.40.630.10">
    <property type="entry name" value="Zn peptidases"/>
    <property type="match status" value="1"/>
</dbReference>
<keyword evidence="7" id="KW-1185">Reference proteome</keyword>
<dbReference type="SUPFAM" id="SSF53187">
    <property type="entry name" value="Zn-dependent exopeptidases"/>
    <property type="match status" value="1"/>
</dbReference>
<name>A0ABT8Y4J4_9SPHN</name>
<sequence>MKKFVPLVSAITLALALAACGKSGGGANTTTASAETAGPKLGIRPSGDETIGPDMAKIKNPDLPKVFDYIDKNIDEHVVNLQKWIQQPSISNTGEGIQENAEMVKGFLDQLGCQKTQVFDVGKTKYGTQGNPVIYGKCDEGAKKTLIVYWQGDTMPVTQPDLWKAPPFEGRLVEQAPFKKVLIGRGATNSKGPEMTFLNALMSIKAVTGKLPVNLIFVVENDEERMDIGLNKFMTTHMDMFKGADGVWGPGGSEGCVFVELKTSGAKWGRGPVYSDIHGGNKRSVDSPAWRHIQMLSKLVSADGNTVLIPGFYDNLLPNSPETEAGLRKTAETYDLKKAAERLGVARFISDDPYTQLKMARTGTSMNIDGIWGGNMFAGGSGAILPNQIISKHNFRYMPNMHGPDIVAKLRKYLDKLGYSDVEINLVGDVPWAVRDRNNDLARANAYATEIFTKPVSAGGTGAYWPAYLFSGQETNIDLPISSARGGTGGNSHAANEWYVIEGAGKQFGMATAEKIVATALYTYAGLNGPVPVKEKTSAGDGGGS</sequence>
<gene>
    <name evidence="6" type="ORF">Q4F19_02410</name>
</gene>
<keyword evidence="3" id="KW-0378">Hydrolase</keyword>
<keyword evidence="2" id="KW-0479">Metal-binding</keyword>
<proteinExistence type="predicted"/>